<gene>
    <name evidence="2" type="ORF">PGTUg99_007761</name>
</gene>
<evidence type="ECO:0000256" key="1">
    <source>
        <dbReference type="PIRSR" id="PIRSR607583-1"/>
    </source>
</evidence>
<evidence type="ECO:0000313" key="3">
    <source>
        <dbReference type="Proteomes" id="UP000325313"/>
    </source>
</evidence>
<dbReference type="PANTHER" id="PTHR12893">
    <property type="entry name" value="GOLGI REASSEMBLY STACKING PROTEIN GRASP"/>
    <property type="match status" value="1"/>
</dbReference>
<sequence length="299" mass="33584">MILHCRAWWQSYDCCLISSGGSTKIENWFDCRAPSTTIPDQLAHQKPTATHSQDWIALIEHGDSAFLDKVRNPQYSGAPAVIVSNISTRIDGLEAQLLENPPSFWNYLPFRTALYTQIDPHAIPGILLLQALHPLDSGPSFTPDIDEQDCRTVEKRRLTPSALESVSSAYHFLRVAEGSPAAEARIEPFFAYIVGIGGKQKEDGEQLATWLDKAKGKSITLHKVSLHFSIHLLDFRSVYMFRQTADRVIEQYQQHFVGLTPSISGLYTQSQFIDRLTKDLFPSTQPNLKRSTTDLGILL</sequence>
<dbReference type="InterPro" id="IPR036034">
    <property type="entry name" value="PDZ_sf"/>
</dbReference>
<keyword evidence="1" id="KW-0479">Metal-binding</keyword>
<proteinExistence type="predicted"/>
<protein>
    <submittedName>
        <fullName evidence="2">Uncharacterized protein</fullName>
    </submittedName>
</protein>
<dbReference type="GO" id="GO:0046872">
    <property type="term" value="F:metal ion binding"/>
    <property type="evidence" value="ECO:0007669"/>
    <property type="project" value="UniProtKB-KW"/>
</dbReference>
<dbReference type="EMBL" id="VDEP01000243">
    <property type="protein sequence ID" value="KAA1120503.1"/>
    <property type="molecule type" value="Genomic_DNA"/>
</dbReference>
<dbReference type="GO" id="GO:0007030">
    <property type="term" value="P:Golgi organization"/>
    <property type="evidence" value="ECO:0007669"/>
    <property type="project" value="TreeGrafter"/>
</dbReference>
<reference evidence="2 3" key="1">
    <citation type="submission" date="2019-05" db="EMBL/GenBank/DDBJ databases">
        <title>Emergence of the Ug99 lineage of the wheat stem rust pathogen through somatic hybridization.</title>
        <authorList>
            <person name="Li F."/>
            <person name="Upadhyaya N.M."/>
            <person name="Sperschneider J."/>
            <person name="Matny O."/>
            <person name="Nguyen-Phuc H."/>
            <person name="Mago R."/>
            <person name="Raley C."/>
            <person name="Miller M.E."/>
            <person name="Silverstein K.A.T."/>
            <person name="Henningsen E."/>
            <person name="Hirsch C.D."/>
            <person name="Visser B."/>
            <person name="Pretorius Z.A."/>
            <person name="Steffenson B.J."/>
            <person name="Schwessinger B."/>
            <person name="Dodds P.N."/>
            <person name="Figueroa M."/>
        </authorList>
    </citation>
    <scope>NUCLEOTIDE SEQUENCE [LARGE SCALE GENOMIC DNA]</scope>
    <source>
        <strain evidence="2 3">Ug99</strain>
    </source>
</reference>
<dbReference type="AlphaFoldDB" id="A0A5B0R5C3"/>
<dbReference type="InterPro" id="IPR007583">
    <property type="entry name" value="GRASP55_65"/>
</dbReference>
<feature type="binding site" evidence="1">
    <location>
        <position position="171"/>
    </location>
    <ligand>
        <name>Zn(2+)</name>
        <dbReference type="ChEBI" id="CHEBI:29105"/>
    </ligand>
</feature>
<comment type="caution">
    <text evidence="2">The sequence shown here is derived from an EMBL/GenBank/DDBJ whole genome shotgun (WGS) entry which is preliminary data.</text>
</comment>
<dbReference type="PANTHER" id="PTHR12893:SF0">
    <property type="entry name" value="GRASP65"/>
    <property type="match status" value="1"/>
</dbReference>
<name>A0A5B0R5C3_PUCGR</name>
<organism evidence="2 3">
    <name type="scientific">Puccinia graminis f. sp. tritici</name>
    <dbReference type="NCBI Taxonomy" id="56615"/>
    <lineage>
        <taxon>Eukaryota</taxon>
        <taxon>Fungi</taxon>
        <taxon>Dikarya</taxon>
        <taxon>Basidiomycota</taxon>
        <taxon>Pucciniomycotina</taxon>
        <taxon>Pucciniomycetes</taxon>
        <taxon>Pucciniales</taxon>
        <taxon>Pucciniaceae</taxon>
        <taxon>Puccinia</taxon>
    </lineage>
</organism>
<dbReference type="GO" id="GO:0005794">
    <property type="term" value="C:Golgi apparatus"/>
    <property type="evidence" value="ECO:0007669"/>
    <property type="project" value="TreeGrafter"/>
</dbReference>
<accession>A0A5B0R5C3</accession>
<evidence type="ECO:0000313" key="2">
    <source>
        <dbReference type="EMBL" id="KAA1120503.1"/>
    </source>
</evidence>
<keyword evidence="1" id="KW-0862">Zinc</keyword>
<dbReference type="Proteomes" id="UP000325313">
    <property type="component" value="Unassembled WGS sequence"/>
</dbReference>
<dbReference type="Gene3D" id="3.50.30.30">
    <property type="match status" value="1"/>
</dbReference>
<dbReference type="Gene3D" id="2.30.42.10">
    <property type="match status" value="1"/>
</dbReference>